<dbReference type="AlphaFoldDB" id="A0A5B0QQA2"/>
<comment type="caution">
    <text evidence="1">The sequence shown here is derived from an EMBL/GenBank/DDBJ whole genome shotgun (WGS) entry which is preliminary data.</text>
</comment>
<evidence type="ECO:0000313" key="2">
    <source>
        <dbReference type="Proteomes" id="UP000324748"/>
    </source>
</evidence>
<dbReference type="EMBL" id="VSWC01000014">
    <property type="protein sequence ID" value="KAA1115085.1"/>
    <property type="molecule type" value="Genomic_DNA"/>
</dbReference>
<evidence type="ECO:0000313" key="1">
    <source>
        <dbReference type="EMBL" id="KAA1115085.1"/>
    </source>
</evidence>
<dbReference type="Proteomes" id="UP000324748">
    <property type="component" value="Unassembled WGS sequence"/>
</dbReference>
<name>A0A5B0QQA2_PUCGR</name>
<dbReference type="OrthoDB" id="5946233at2759"/>
<dbReference type="PANTHER" id="PTHR46177:SF1">
    <property type="entry name" value="INTEGRASE CATALYTIC DOMAIN-CONTAINING PROTEIN"/>
    <property type="match status" value="1"/>
</dbReference>
<dbReference type="PANTHER" id="PTHR46177">
    <property type="entry name" value="INTEGRASE CATALYTIC DOMAIN-CONTAINING PROTEIN"/>
    <property type="match status" value="1"/>
</dbReference>
<keyword evidence="2" id="KW-1185">Reference proteome</keyword>
<reference evidence="1 2" key="1">
    <citation type="submission" date="2019-05" db="EMBL/GenBank/DDBJ databases">
        <title>Emergence of the Ug99 lineage of the wheat stem rust pathogen through somatic hybridization.</title>
        <authorList>
            <person name="Li F."/>
            <person name="Upadhyaya N.M."/>
            <person name="Sperschneider J."/>
            <person name="Matny O."/>
            <person name="Nguyen-Phuc H."/>
            <person name="Mago R."/>
            <person name="Raley C."/>
            <person name="Miller M.E."/>
            <person name="Silverstein K.A.T."/>
            <person name="Henningsen E."/>
            <person name="Hirsch C.D."/>
            <person name="Visser B."/>
            <person name="Pretorius Z.A."/>
            <person name="Steffenson B.J."/>
            <person name="Schwessinger B."/>
            <person name="Dodds P.N."/>
            <person name="Figueroa M."/>
        </authorList>
    </citation>
    <scope>NUCLEOTIDE SEQUENCE [LARGE SCALE GENOMIC DNA]</scope>
    <source>
        <strain evidence="1">21-0</strain>
    </source>
</reference>
<sequence>MMKQHNRSIIDNILTQIENGLYDPDDQVQLLLFRFLWIPVFQSSVNIWVDLQNHSRKRRDHSISTPTACTPDFSYSTPEAFGSTDQLVPIPSEHIQSLLHHEYPNIDRMFTHTPGWFHEVATGIMAAFQINFEDITIGNVWFFFSRMLPSIQHHFSQHGLPTFSLETFEEDQDTPDGSEQEEDTATP</sequence>
<accession>A0A5B0QQA2</accession>
<protein>
    <submittedName>
        <fullName evidence="1">Uncharacterized protein</fullName>
    </submittedName>
</protein>
<proteinExistence type="predicted"/>
<organism evidence="1 2">
    <name type="scientific">Puccinia graminis f. sp. tritici</name>
    <dbReference type="NCBI Taxonomy" id="56615"/>
    <lineage>
        <taxon>Eukaryota</taxon>
        <taxon>Fungi</taxon>
        <taxon>Dikarya</taxon>
        <taxon>Basidiomycota</taxon>
        <taxon>Pucciniomycotina</taxon>
        <taxon>Pucciniomycetes</taxon>
        <taxon>Pucciniales</taxon>
        <taxon>Pucciniaceae</taxon>
        <taxon>Puccinia</taxon>
    </lineage>
</organism>
<gene>
    <name evidence="1" type="ORF">PGT21_031161</name>
</gene>